<dbReference type="EMBL" id="JAUYZG010000003">
    <property type="protein sequence ID" value="KAK2910925.1"/>
    <property type="molecule type" value="Genomic_DNA"/>
</dbReference>
<dbReference type="SUPFAM" id="SSF50494">
    <property type="entry name" value="Trypsin-like serine proteases"/>
    <property type="match status" value="1"/>
</dbReference>
<accession>A0AA88PZZ1</accession>
<dbReference type="GO" id="GO:0000785">
    <property type="term" value="C:chromatin"/>
    <property type="evidence" value="ECO:0007669"/>
    <property type="project" value="TreeGrafter"/>
</dbReference>
<feature type="region of interest" description="Disordered" evidence="1">
    <location>
        <begin position="351"/>
        <end position="388"/>
    </location>
</feature>
<proteinExistence type="predicted"/>
<evidence type="ECO:0008006" key="4">
    <source>
        <dbReference type="Google" id="ProtNLM"/>
    </source>
</evidence>
<evidence type="ECO:0000313" key="3">
    <source>
        <dbReference type="Proteomes" id="UP001187343"/>
    </source>
</evidence>
<dbReference type="Pfam" id="PF13365">
    <property type="entry name" value="Trypsin_2"/>
    <property type="match status" value="1"/>
</dbReference>
<dbReference type="AlphaFoldDB" id="A0AA88PZZ1"/>
<dbReference type="GO" id="GO:0006260">
    <property type="term" value="P:DNA replication"/>
    <property type="evidence" value="ECO:0007669"/>
    <property type="project" value="TreeGrafter"/>
</dbReference>
<sequence>MKSTNTSVNSPKRKIPDSKEILGILRDQFKDLLEILKQRENLRNKSDIQKFFRAEYDKCVQSFSEVKKVKQLMRLSDSVCQIRVDGSARGTGFLLFDRFILTNAHVIGEFDPFTRKLSKTFTAVFGYEDLEAKETRCVSIKKNVAAYYHGKINTDMYLDFALLELKDTDEITDYTGLLSRYIHGLPRNSGGICIVGHPGEGVKKMDPCFIIEKEHLQEAADKHLSDNAHLIHVMKQQSLAEKWEMHDNQIIYNTCFFHGSSGSPVFDKDCYLIGMHTGGYVYRGENCKTRSIMEYAYSMQPILESIITQAKKKDLDGKVFRVDVFSDKNQSDSQDDLTLVKTEPNVASDADVAETVGSSQNSINTEQGKKQDGNTKDSTNPSTKRYATKPTVNVEEILGILRDQFPDLLKQLKQRKKLKNKSEVQKFFRAEYGKSVENFLQVKKVKQLMKLSDSVCQIRHVFDVDCNLIGIHSGGYKYKTEGQKTWSVMEYGFSMQPILDNIKAQARIKGLLDIVSVIEAYGNVSGTAEQQNQSNIDMESAEESDEL</sequence>
<dbReference type="PANTHER" id="PTHR14389">
    <property type="entry name" value="SI:CH1073-475A24.1"/>
    <property type="match status" value="1"/>
</dbReference>
<name>A0AA88PZZ1_9TELE</name>
<comment type="caution">
    <text evidence="2">The sequence shown here is derived from an EMBL/GenBank/DDBJ whole genome shotgun (WGS) entry which is preliminary data.</text>
</comment>
<protein>
    <recommendedName>
        <fullName evidence="4">Protein FAM111A</fullName>
    </recommendedName>
</protein>
<feature type="compositionally biased region" description="Polar residues" evidence="1">
    <location>
        <begin position="356"/>
        <end position="366"/>
    </location>
</feature>
<dbReference type="Proteomes" id="UP001187343">
    <property type="component" value="Unassembled WGS sequence"/>
</dbReference>
<dbReference type="PANTHER" id="PTHR14389:SF3">
    <property type="entry name" value="PROTEIN FAM111A-LIKE"/>
    <property type="match status" value="1"/>
</dbReference>
<evidence type="ECO:0000313" key="2">
    <source>
        <dbReference type="EMBL" id="KAK2910925.1"/>
    </source>
</evidence>
<gene>
    <name evidence="2" type="ORF">Q8A67_003058</name>
</gene>
<dbReference type="GO" id="GO:0005634">
    <property type="term" value="C:nucleus"/>
    <property type="evidence" value="ECO:0007669"/>
    <property type="project" value="TreeGrafter"/>
</dbReference>
<organism evidence="2 3">
    <name type="scientific">Cirrhinus molitorella</name>
    <name type="common">mud carp</name>
    <dbReference type="NCBI Taxonomy" id="172907"/>
    <lineage>
        <taxon>Eukaryota</taxon>
        <taxon>Metazoa</taxon>
        <taxon>Chordata</taxon>
        <taxon>Craniata</taxon>
        <taxon>Vertebrata</taxon>
        <taxon>Euteleostomi</taxon>
        <taxon>Actinopterygii</taxon>
        <taxon>Neopterygii</taxon>
        <taxon>Teleostei</taxon>
        <taxon>Ostariophysi</taxon>
        <taxon>Cypriniformes</taxon>
        <taxon>Cyprinidae</taxon>
        <taxon>Labeoninae</taxon>
        <taxon>Labeonini</taxon>
        <taxon>Cirrhinus</taxon>
    </lineage>
</organism>
<dbReference type="InterPro" id="IPR043504">
    <property type="entry name" value="Peptidase_S1_PA_chymotrypsin"/>
</dbReference>
<evidence type="ECO:0000256" key="1">
    <source>
        <dbReference type="SAM" id="MobiDB-lite"/>
    </source>
</evidence>
<reference evidence="2" key="1">
    <citation type="submission" date="2023-08" db="EMBL/GenBank/DDBJ databases">
        <title>Chromosome-level Genome Assembly of mud carp (Cirrhinus molitorella).</title>
        <authorList>
            <person name="Liu H."/>
        </authorList>
    </citation>
    <scope>NUCLEOTIDE SEQUENCE</scope>
    <source>
        <strain evidence="2">Prfri</strain>
        <tissue evidence="2">Muscle</tissue>
    </source>
</reference>
<keyword evidence="3" id="KW-1185">Reference proteome</keyword>
<dbReference type="InterPro" id="IPR009003">
    <property type="entry name" value="Peptidase_S1_PA"/>
</dbReference>
<feature type="compositionally biased region" description="Polar residues" evidence="1">
    <location>
        <begin position="376"/>
        <end position="385"/>
    </location>
</feature>
<dbReference type="Gene3D" id="2.40.10.10">
    <property type="entry name" value="Trypsin-like serine proteases"/>
    <property type="match status" value="2"/>
</dbReference>